<keyword evidence="3" id="KW-1185">Reference proteome</keyword>
<comment type="similarity">
    <text evidence="1">Belongs to the selenium-binding protein family.</text>
</comment>
<organism evidence="2 3">
    <name type="scientific">Candidatus Entotheonella gemina</name>
    <dbReference type="NCBI Taxonomy" id="1429439"/>
    <lineage>
        <taxon>Bacteria</taxon>
        <taxon>Pseudomonadati</taxon>
        <taxon>Nitrospinota/Tectimicrobiota group</taxon>
        <taxon>Candidatus Tectimicrobiota</taxon>
        <taxon>Candidatus Entotheonellia</taxon>
        <taxon>Candidatus Entotheonellales</taxon>
        <taxon>Candidatus Entotheonellaceae</taxon>
        <taxon>Candidatus Entotheonella</taxon>
    </lineage>
</organism>
<dbReference type="GO" id="GO:0008430">
    <property type="term" value="F:selenium binding"/>
    <property type="evidence" value="ECO:0007669"/>
    <property type="project" value="InterPro"/>
</dbReference>
<dbReference type="PATRIC" id="fig|1429439.4.peg.2678"/>
<dbReference type="InterPro" id="IPR008826">
    <property type="entry name" value="Se-bd"/>
</dbReference>
<name>W4M8I2_9BACT</name>
<protein>
    <submittedName>
        <fullName evidence="2">Selenium-binding protein 1</fullName>
    </submittedName>
</protein>
<accession>W4M8I2</accession>
<dbReference type="Proteomes" id="UP000019140">
    <property type="component" value="Unassembled WGS sequence"/>
</dbReference>
<dbReference type="EMBL" id="AZHX01000635">
    <property type="protein sequence ID" value="ETX06669.1"/>
    <property type="molecule type" value="Genomic_DNA"/>
</dbReference>
<dbReference type="HOGENOM" id="CLU_032512_0_0_7"/>
<evidence type="ECO:0000256" key="1">
    <source>
        <dbReference type="ARBA" id="ARBA00005606"/>
    </source>
</evidence>
<reference evidence="2 3" key="1">
    <citation type="journal article" date="2014" name="Nature">
        <title>An environmental bacterial taxon with a large and distinct metabolic repertoire.</title>
        <authorList>
            <person name="Wilson M.C."/>
            <person name="Mori T."/>
            <person name="Ruckert C."/>
            <person name="Uria A.R."/>
            <person name="Helf M.J."/>
            <person name="Takada K."/>
            <person name="Gernert C."/>
            <person name="Steffens U.A."/>
            <person name="Heycke N."/>
            <person name="Schmitt S."/>
            <person name="Rinke C."/>
            <person name="Helfrich E.J."/>
            <person name="Brachmann A.O."/>
            <person name="Gurgui C."/>
            <person name="Wakimoto T."/>
            <person name="Kracht M."/>
            <person name="Crusemann M."/>
            <person name="Hentschel U."/>
            <person name="Abe I."/>
            <person name="Matsunaga S."/>
            <person name="Kalinowski J."/>
            <person name="Takeyama H."/>
            <person name="Piel J."/>
        </authorList>
    </citation>
    <scope>NUCLEOTIDE SEQUENCE [LARGE SCALE GENOMIC DNA]</scope>
    <source>
        <strain evidence="3">TSY2</strain>
    </source>
</reference>
<dbReference type="PANTHER" id="PTHR23300:SF0">
    <property type="entry name" value="METHANETHIOL OXIDASE"/>
    <property type="match status" value="1"/>
</dbReference>
<evidence type="ECO:0000313" key="2">
    <source>
        <dbReference type="EMBL" id="ETX06669.1"/>
    </source>
</evidence>
<dbReference type="SUPFAM" id="SSF75011">
    <property type="entry name" value="3-carboxy-cis,cis-mucoante lactonizing enzyme"/>
    <property type="match status" value="1"/>
</dbReference>
<dbReference type="PANTHER" id="PTHR23300">
    <property type="entry name" value="METHANETHIOL OXIDASE"/>
    <property type="match status" value="1"/>
</dbReference>
<dbReference type="AlphaFoldDB" id="W4M8I2"/>
<sequence length="468" mass="52073">MAQWRPDPTFYPSPKMAMQAPMEKHAFVAMLNPAGNGRPDALAVVDLDPGSNHYSQIVGQLDMPNAGDELHHFGWNACSSCLCPYAPHPHMERRYLVVPGINSSRIHIIDTKPNPRQPKIEKIIEPETLLERTGYTSPHTIHCGPEGIYVSALGGADGDGPGGIFMMDPESFEILGQWELDRGSQYLHYDFWWHLGHDTMITSEWGTPNMVKDGLNPDLLLNAKYGHQLHIWDLRRRRHVQALDLGAEHQMALELRPAHDPTKAYGFLGSVVSLNDLSASIWLWHHKGGNGAGAWAIQKVIEIPAEPAKPDQLPPMLQGFEAVPPLITDINLSLDDRFLYVSCWGTGEMRQYDVSDPFNPKLTGSVHIGGIVRQASHPAQPDAALNGGPQMVEISRDGRRVYFTNSLYSPWDTQFYPEGIRSWMVKLDADPGGGISADANFFLEFDELRGHQIRLDGGDASSDSYCYP</sequence>
<proteinExistence type="inferred from homology"/>
<comment type="caution">
    <text evidence="2">The sequence shown here is derived from an EMBL/GenBank/DDBJ whole genome shotgun (WGS) entry which is preliminary data.</text>
</comment>
<gene>
    <name evidence="2" type="ORF">ETSY2_15745</name>
</gene>
<evidence type="ECO:0000313" key="3">
    <source>
        <dbReference type="Proteomes" id="UP000019140"/>
    </source>
</evidence>
<dbReference type="Pfam" id="PF05694">
    <property type="entry name" value="SBP56"/>
    <property type="match status" value="1"/>
</dbReference>